<evidence type="ECO:0000313" key="2">
    <source>
        <dbReference type="EMBL" id="SDK65028.1"/>
    </source>
</evidence>
<dbReference type="EMBL" id="FNEE01000018">
    <property type="protein sequence ID" value="SDK65028.1"/>
    <property type="molecule type" value="Genomic_DNA"/>
</dbReference>
<protein>
    <submittedName>
        <fullName evidence="2">Uncharacterized protein</fullName>
    </submittedName>
</protein>
<gene>
    <name evidence="2" type="ORF">SAMN05428953_11862</name>
</gene>
<keyword evidence="3" id="KW-1185">Reference proteome</keyword>
<name>A0A1G9DMA8_9HYPH</name>
<proteinExistence type="predicted"/>
<dbReference type="AlphaFoldDB" id="A0A1G9DMA8"/>
<accession>A0A1G9DMA8</accession>
<evidence type="ECO:0000313" key="3">
    <source>
        <dbReference type="Proteomes" id="UP000198894"/>
    </source>
</evidence>
<feature type="region of interest" description="Disordered" evidence="1">
    <location>
        <begin position="1"/>
        <end position="21"/>
    </location>
</feature>
<organism evidence="2 3">
    <name type="scientific">Mesorhizobium muleiense</name>
    <dbReference type="NCBI Taxonomy" id="1004279"/>
    <lineage>
        <taxon>Bacteria</taxon>
        <taxon>Pseudomonadati</taxon>
        <taxon>Pseudomonadota</taxon>
        <taxon>Alphaproteobacteria</taxon>
        <taxon>Hyphomicrobiales</taxon>
        <taxon>Phyllobacteriaceae</taxon>
        <taxon>Mesorhizobium</taxon>
    </lineage>
</organism>
<evidence type="ECO:0000256" key="1">
    <source>
        <dbReference type="SAM" id="MobiDB-lite"/>
    </source>
</evidence>
<dbReference type="Proteomes" id="UP000198894">
    <property type="component" value="Unassembled WGS sequence"/>
</dbReference>
<sequence length="53" mass="5709">MRANNKFSGSREAGAAKGGRSGACLISRSNRVIAELERGSVPWSKPMRNLYVA</sequence>
<reference evidence="3" key="1">
    <citation type="submission" date="2016-10" db="EMBL/GenBank/DDBJ databases">
        <authorList>
            <person name="Varghese N."/>
            <person name="Submissions S."/>
        </authorList>
    </citation>
    <scope>NUCLEOTIDE SEQUENCE [LARGE SCALE GENOMIC DNA]</scope>
    <source>
        <strain evidence="3">CGMCC 1.11022</strain>
    </source>
</reference>